<dbReference type="Gramene" id="PHT81502">
    <property type="protein sequence ID" value="PHT81502"/>
    <property type="gene ID" value="T459_14517"/>
</dbReference>
<comment type="caution">
    <text evidence="1">The sequence shown here is derived from an EMBL/GenBank/DDBJ whole genome shotgun (WGS) entry which is preliminary data.</text>
</comment>
<name>A0A2G2ZHP4_CAPAN</name>
<accession>A0A2G2ZHP4</accession>
<keyword evidence="2" id="KW-1185">Reference proteome</keyword>
<reference evidence="1 2" key="2">
    <citation type="journal article" date="2017" name="Genome Biol.">
        <title>New reference genome sequences of hot pepper reveal the massive evolution of plant disease-resistance genes by retroduplication.</title>
        <authorList>
            <person name="Kim S."/>
            <person name="Park J."/>
            <person name="Yeom S.I."/>
            <person name="Kim Y.M."/>
            <person name="Seo E."/>
            <person name="Kim K.T."/>
            <person name="Kim M.S."/>
            <person name="Lee J.M."/>
            <person name="Cheong K."/>
            <person name="Shin H.S."/>
            <person name="Kim S.B."/>
            <person name="Han K."/>
            <person name="Lee J."/>
            <person name="Park M."/>
            <person name="Lee H.A."/>
            <person name="Lee H.Y."/>
            <person name="Lee Y."/>
            <person name="Oh S."/>
            <person name="Lee J.H."/>
            <person name="Choi E."/>
            <person name="Choi E."/>
            <person name="Lee S.E."/>
            <person name="Jeon J."/>
            <person name="Kim H."/>
            <person name="Choi G."/>
            <person name="Song H."/>
            <person name="Lee J."/>
            <person name="Lee S.C."/>
            <person name="Kwon J.K."/>
            <person name="Lee H.Y."/>
            <person name="Koo N."/>
            <person name="Hong Y."/>
            <person name="Kim R.W."/>
            <person name="Kang W.H."/>
            <person name="Huh J.H."/>
            <person name="Kang B.C."/>
            <person name="Yang T.J."/>
            <person name="Lee Y.H."/>
            <person name="Bennetzen J.L."/>
            <person name="Choi D."/>
        </authorList>
    </citation>
    <scope>NUCLEOTIDE SEQUENCE [LARGE SCALE GENOMIC DNA]</scope>
    <source>
        <strain evidence="2">cv. CM334</strain>
    </source>
</reference>
<evidence type="ECO:0000313" key="1">
    <source>
        <dbReference type="EMBL" id="PHT81502.1"/>
    </source>
</evidence>
<dbReference type="EMBL" id="AYRZ02000005">
    <property type="protein sequence ID" value="PHT81502.1"/>
    <property type="molecule type" value="Genomic_DNA"/>
</dbReference>
<evidence type="ECO:0000313" key="2">
    <source>
        <dbReference type="Proteomes" id="UP000222542"/>
    </source>
</evidence>
<proteinExistence type="predicted"/>
<gene>
    <name evidence="1" type="ORF">T459_14517</name>
</gene>
<sequence length="125" mass="13869">MIMEVVVKMKRERLVLEVVETRKRKKCNTDLEMLPTTIAYVRSHDSGVSVAPASLELSLVSELTSQENTTTWCKLAVNSNFIDNESNDVTKESPKFVNLDLKGAKNAKGEQNGGSTTFAKDCKDD</sequence>
<organism evidence="1 2">
    <name type="scientific">Capsicum annuum</name>
    <name type="common">Capsicum pepper</name>
    <dbReference type="NCBI Taxonomy" id="4072"/>
    <lineage>
        <taxon>Eukaryota</taxon>
        <taxon>Viridiplantae</taxon>
        <taxon>Streptophyta</taxon>
        <taxon>Embryophyta</taxon>
        <taxon>Tracheophyta</taxon>
        <taxon>Spermatophyta</taxon>
        <taxon>Magnoliopsida</taxon>
        <taxon>eudicotyledons</taxon>
        <taxon>Gunneridae</taxon>
        <taxon>Pentapetalae</taxon>
        <taxon>asterids</taxon>
        <taxon>lamiids</taxon>
        <taxon>Solanales</taxon>
        <taxon>Solanaceae</taxon>
        <taxon>Solanoideae</taxon>
        <taxon>Capsiceae</taxon>
        <taxon>Capsicum</taxon>
    </lineage>
</organism>
<protein>
    <submittedName>
        <fullName evidence="1">Uncharacterized protein</fullName>
    </submittedName>
</protein>
<dbReference type="AlphaFoldDB" id="A0A2G2ZHP4"/>
<dbReference type="Proteomes" id="UP000222542">
    <property type="component" value="Unassembled WGS sequence"/>
</dbReference>
<reference evidence="1 2" key="1">
    <citation type="journal article" date="2014" name="Nat. Genet.">
        <title>Genome sequence of the hot pepper provides insights into the evolution of pungency in Capsicum species.</title>
        <authorList>
            <person name="Kim S."/>
            <person name="Park M."/>
            <person name="Yeom S.I."/>
            <person name="Kim Y.M."/>
            <person name="Lee J.M."/>
            <person name="Lee H.A."/>
            <person name="Seo E."/>
            <person name="Choi J."/>
            <person name="Cheong K."/>
            <person name="Kim K.T."/>
            <person name="Jung K."/>
            <person name="Lee G.W."/>
            <person name="Oh S.K."/>
            <person name="Bae C."/>
            <person name="Kim S.B."/>
            <person name="Lee H.Y."/>
            <person name="Kim S.Y."/>
            <person name="Kim M.S."/>
            <person name="Kang B.C."/>
            <person name="Jo Y.D."/>
            <person name="Yang H.B."/>
            <person name="Jeong H.J."/>
            <person name="Kang W.H."/>
            <person name="Kwon J.K."/>
            <person name="Shin C."/>
            <person name="Lim J.Y."/>
            <person name="Park J.H."/>
            <person name="Huh J.H."/>
            <person name="Kim J.S."/>
            <person name="Kim B.D."/>
            <person name="Cohen O."/>
            <person name="Paran I."/>
            <person name="Suh M.C."/>
            <person name="Lee S.B."/>
            <person name="Kim Y.K."/>
            <person name="Shin Y."/>
            <person name="Noh S.J."/>
            <person name="Park J."/>
            <person name="Seo Y.S."/>
            <person name="Kwon S.Y."/>
            <person name="Kim H.A."/>
            <person name="Park J.M."/>
            <person name="Kim H.J."/>
            <person name="Choi S.B."/>
            <person name="Bosland P.W."/>
            <person name="Reeves G."/>
            <person name="Jo S.H."/>
            <person name="Lee B.W."/>
            <person name="Cho H.T."/>
            <person name="Choi H.S."/>
            <person name="Lee M.S."/>
            <person name="Yu Y."/>
            <person name="Do Choi Y."/>
            <person name="Park B.S."/>
            <person name="van Deynze A."/>
            <person name="Ashrafi H."/>
            <person name="Hill T."/>
            <person name="Kim W.T."/>
            <person name="Pai H.S."/>
            <person name="Ahn H.K."/>
            <person name="Yeam I."/>
            <person name="Giovannoni J.J."/>
            <person name="Rose J.K."/>
            <person name="Sorensen I."/>
            <person name="Lee S.J."/>
            <person name="Kim R.W."/>
            <person name="Choi I.Y."/>
            <person name="Choi B.S."/>
            <person name="Lim J.S."/>
            <person name="Lee Y.H."/>
            <person name="Choi D."/>
        </authorList>
    </citation>
    <scope>NUCLEOTIDE SEQUENCE [LARGE SCALE GENOMIC DNA]</scope>
    <source>
        <strain evidence="2">cv. CM334</strain>
    </source>
</reference>